<name>A0ABR7I0S2_9FIRM</name>
<gene>
    <name evidence="4" type="ORF">H8Z79_06525</name>
</gene>
<dbReference type="InterPro" id="IPR026466">
    <property type="entry name" value="Fim_isopep_form_D2_dom"/>
</dbReference>
<dbReference type="InterPro" id="IPR041033">
    <property type="entry name" value="SpaA_PFL_dom_1"/>
</dbReference>
<dbReference type="InterPro" id="IPR048052">
    <property type="entry name" value="FM1-like"/>
</dbReference>
<comment type="caution">
    <text evidence="4">The sequence shown here is derived from an EMBL/GenBank/DDBJ whole genome shotgun (WGS) entry which is preliminary data.</text>
</comment>
<protein>
    <submittedName>
        <fullName evidence="4">SpaH/EbpB family LPXTG-anchored major pilin</fullName>
    </submittedName>
</protein>
<feature type="transmembrane region" description="Helical" evidence="1">
    <location>
        <begin position="659"/>
        <end position="687"/>
    </location>
</feature>
<evidence type="ECO:0000259" key="3">
    <source>
        <dbReference type="Pfam" id="PF17802"/>
    </source>
</evidence>
<evidence type="ECO:0000313" key="4">
    <source>
        <dbReference type="EMBL" id="MBC5740118.1"/>
    </source>
</evidence>
<keyword evidence="5" id="KW-1185">Reference proteome</keyword>
<evidence type="ECO:0000313" key="5">
    <source>
        <dbReference type="Proteomes" id="UP000633936"/>
    </source>
</evidence>
<evidence type="ECO:0000256" key="1">
    <source>
        <dbReference type="SAM" id="Phobius"/>
    </source>
</evidence>
<accession>A0ABR7I0S2</accession>
<feature type="domain" description="SpaA-like prealbumin fold" evidence="3">
    <location>
        <begin position="81"/>
        <end position="185"/>
    </location>
</feature>
<keyword evidence="1" id="KW-1133">Transmembrane helix</keyword>
<dbReference type="InterPro" id="IPR013783">
    <property type="entry name" value="Ig-like_fold"/>
</dbReference>
<dbReference type="RefSeq" id="WP_182279226.1">
    <property type="nucleotide sequence ID" value="NZ_JACOQE010000003.1"/>
</dbReference>
<dbReference type="Gene3D" id="2.60.40.740">
    <property type="match status" value="1"/>
</dbReference>
<dbReference type="NCBIfam" id="TIGR04226">
    <property type="entry name" value="RrgB_K2N_iso_D2"/>
    <property type="match status" value="1"/>
</dbReference>
<keyword evidence="1" id="KW-0472">Membrane</keyword>
<dbReference type="EMBL" id="JACOQE010000003">
    <property type="protein sequence ID" value="MBC5740118.1"/>
    <property type="molecule type" value="Genomic_DNA"/>
</dbReference>
<feature type="chain" id="PRO_5047366138" evidence="2">
    <location>
        <begin position="28"/>
        <end position="696"/>
    </location>
</feature>
<dbReference type="Pfam" id="PF17802">
    <property type="entry name" value="SpaA"/>
    <property type="match status" value="3"/>
</dbReference>
<feature type="domain" description="SpaA-like prealbumin fold" evidence="3">
    <location>
        <begin position="211"/>
        <end position="309"/>
    </location>
</feature>
<feature type="signal peptide" evidence="2">
    <location>
        <begin position="1"/>
        <end position="27"/>
    </location>
</feature>
<reference evidence="4 5" key="1">
    <citation type="submission" date="2020-08" db="EMBL/GenBank/DDBJ databases">
        <title>Genome public.</title>
        <authorList>
            <person name="Liu C."/>
            <person name="Sun Q."/>
        </authorList>
    </citation>
    <scope>NUCLEOTIDE SEQUENCE [LARGE SCALE GENOMIC DNA]</scope>
    <source>
        <strain evidence="4 5">27-44</strain>
    </source>
</reference>
<proteinExistence type="predicted"/>
<evidence type="ECO:0000256" key="2">
    <source>
        <dbReference type="SAM" id="SignalP"/>
    </source>
</evidence>
<dbReference type="Proteomes" id="UP000633936">
    <property type="component" value="Unassembled WGS sequence"/>
</dbReference>
<dbReference type="Gene3D" id="2.60.40.10">
    <property type="entry name" value="Immunoglobulins"/>
    <property type="match status" value="3"/>
</dbReference>
<dbReference type="NCBIfam" id="NF033902">
    <property type="entry name" value="iso_D2_wall_anc"/>
    <property type="match status" value="1"/>
</dbReference>
<keyword evidence="2" id="KW-0732">Signal</keyword>
<organism evidence="4 5">
    <name type="scientific">Blautia intestinalis</name>
    <dbReference type="NCBI Taxonomy" id="2763028"/>
    <lineage>
        <taxon>Bacteria</taxon>
        <taxon>Bacillati</taxon>
        <taxon>Bacillota</taxon>
        <taxon>Clostridia</taxon>
        <taxon>Lachnospirales</taxon>
        <taxon>Lachnospiraceae</taxon>
        <taxon>Blautia</taxon>
    </lineage>
</organism>
<feature type="domain" description="SpaA-like prealbumin fold" evidence="3">
    <location>
        <begin position="516"/>
        <end position="611"/>
    </location>
</feature>
<sequence>MKKFKKLLAGLLAGAMMLGSMSVTAFAAEETNTPKMTAATIDTSLKGSLTIHKYYFKNSQPGTLEEGTGEAVEKLPAEALPLEGAEFSIWRVADIDGNVTIKGKTGQKFEVVGDTSDVTKARELVAGEEADAIQTTNADGIAVFGKDKTETNTLELGYYYVKETKTPANISSTPAEFVVSVPMTNKKTDAGTKWIYDVTVYPKNVKTEAGVTIKKVNAADVPIEANAQFVLQKKASDNTWKYVSYNATTKAYNYEVAILKDATQFGQGAAISGLGNGSYRLFEVSAENGYIMDGAIAYEFDIANNGEITKPAANSGNYLSYVKDGEADNKKSAIITVKNERPDVEKTVKENTKWQKDADTAANKDIEYRVKVSVPGNIAKLNTFKITDTPMNITDDVNTVELYSDEACTNKITDLVKDTDYTITKNSNGFILDFINKDTNKVTNAFATYANRNIYVYYKAKLTGNAVTTVAGNPNTVKLDYSNGIYPKSNETDKPNPGKEQDHAYIEDKAVVYTFKFTIKKTDKDNNELKGANFALYKCDNAGLTSETKIKKGTKVKEWTDENISTFEADKLEAGYYYVIETKAPEGYNLLTKPVEIKELNVKYTTTWTDNKEFTKGEDDVWHLVKHEKTSATFKYDKDASNTGLDFTGVQTIVNKKGFVLPVTGGMGTIAITALGVALAFAGVLIIGASRKKTVK</sequence>
<keyword evidence="1" id="KW-0812">Transmembrane</keyword>